<dbReference type="SUPFAM" id="SSF53671">
    <property type="entry name" value="Aspartate/ornithine carbamoyltransferase"/>
    <property type="match status" value="1"/>
</dbReference>
<dbReference type="GO" id="GO:0042450">
    <property type="term" value="P:L-arginine biosynthetic process via ornithine"/>
    <property type="evidence" value="ECO:0007669"/>
    <property type="project" value="TreeGrafter"/>
</dbReference>
<dbReference type="PRINTS" id="PR00102">
    <property type="entry name" value="OTCASE"/>
</dbReference>
<protein>
    <recommendedName>
        <fullName evidence="2">ornithine carbamoyltransferase</fullName>
        <ecNumber evidence="2">2.1.3.3</ecNumber>
    </recommendedName>
</protein>
<dbReference type="PANTHER" id="PTHR45753:SF2">
    <property type="entry name" value="ORNITHINE CARBAMOYLTRANSFERASE"/>
    <property type="match status" value="1"/>
</dbReference>
<comment type="similarity">
    <text evidence="1">Belongs to the aspartate/ornithine carbamoyltransferase superfamily. OTCase family.</text>
</comment>
<dbReference type="PRINTS" id="PR00100">
    <property type="entry name" value="AOTCASE"/>
</dbReference>
<dbReference type="FunFam" id="3.40.50.1370:FF:000008">
    <property type="entry name" value="Ornithine carbamoyltransferase"/>
    <property type="match status" value="1"/>
</dbReference>
<dbReference type="AlphaFoldDB" id="A0A644ZMS8"/>
<evidence type="ECO:0000313" key="7">
    <source>
        <dbReference type="EMBL" id="MPM42037.1"/>
    </source>
</evidence>
<dbReference type="GO" id="GO:0004585">
    <property type="term" value="F:ornithine carbamoyltransferase activity"/>
    <property type="evidence" value="ECO:0007669"/>
    <property type="project" value="UniProtKB-EC"/>
</dbReference>
<gene>
    <name evidence="7" type="primary">argF_21</name>
    <name evidence="7" type="ORF">SDC9_88699</name>
</gene>
<sequence length="327" mass="36886">MDLRGRSFLTLLDYSPEEIRHLLDLSHQVKREKRERVFPMRLKNRNIVLLFDKTSTRTRCAFEVAALDEGAHVTFLSNSQMGKKESLEDTAKVLGRYYDGIEYRGFSQKLVEDLARFSGVPVWNGLTDSDHPTQVLADLMTMEEHMKKPLKGAKLVYVGDARNNMGNSLMIGCAKMGVHFTAIAPKALWPEEELTAKMRALGETTGSKIEFSESLDAAKGADAVYTDVWVSMGEEAHFAERIALLEPYRVTMGLMKKTGNPDVLFLHCLPSFHDLETGVGKEIFEKYGLKEMEVSDEVFRSRHSVVFDEAENRMHTIKAVMVATLGD</sequence>
<feature type="domain" description="Aspartate/ornithine carbamoyltransferase Asp/Orn-binding" evidence="5">
    <location>
        <begin position="151"/>
        <end position="323"/>
    </location>
</feature>
<evidence type="ECO:0000256" key="1">
    <source>
        <dbReference type="ARBA" id="ARBA00007805"/>
    </source>
</evidence>
<dbReference type="InterPro" id="IPR006131">
    <property type="entry name" value="Asp_carbamoyltransf_Asp/Orn-bd"/>
</dbReference>
<dbReference type="NCBIfam" id="NF001986">
    <property type="entry name" value="PRK00779.1"/>
    <property type="match status" value="1"/>
</dbReference>
<dbReference type="InterPro" id="IPR006130">
    <property type="entry name" value="Asp/Orn_carbamoylTrfase"/>
</dbReference>
<accession>A0A644ZMS8</accession>
<organism evidence="7">
    <name type="scientific">bioreactor metagenome</name>
    <dbReference type="NCBI Taxonomy" id="1076179"/>
    <lineage>
        <taxon>unclassified sequences</taxon>
        <taxon>metagenomes</taxon>
        <taxon>ecological metagenomes</taxon>
    </lineage>
</organism>
<dbReference type="PANTHER" id="PTHR45753">
    <property type="entry name" value="ORNITHINE CARBAMOYLTRANSFERASE, MITOCHONDRIAL"/>
    <property type="match status" value="1"/>
</dbReference>
<dbReference type="InterPro" id="IPR036901">
    <property type="entry name" value="Asp/Orn_carbamoylTrfase_sf"/>
</dbReference>
<dbReference type="Pfam" id="PF00185">
    <property type="entry name" value="OTCace"/>
    <property type="match status" value="1"/>
</dbReference>
<dbReference type="InterPro" id="IPR006132">
    <property type="entry name" value="Asp/Orn_carbamoyltranf_P-bd"/>
</dbReference>
<dbReference type="InterPro" id="IPR002292">
    <property type="entry name" value="Orn/put_carbamltrans"/>
</dbReference>
<keyword evidence="3 7" id="KW-0808">Transferase</keyword>
<evidence type="ECO:0000256" key="4">
    <source>
        <dbReference type="ARBA" id="ARBA00048772"/>
    </source>
</evidence>
<dbReference type="EC" id="2.1.3.3" evidence="2"/>
<reference evidence="7" key="1">
    <citation type="submission" date="2019-08" db="EMBL/GenBank/DDBJ databases">
        <authorList>
            <person name="Kucharzyk K."/>
            <person name="Murdoch R.W."/>
            <person name="Higgins S."/>
            <person name="Loffler F."/>
        </authorList>
    </citation>
    <scope>NUCLEOTIDE SEQUENCE</scope>
</reference>
<dbReference type="NCBIfam" id="TIGR00658">
    <property type="entry name" value="orni_carb_tr"/>
    <property type="match status" value="1"/>
</dbReference>
<evidence type="ECO:0000259" key="6">
    <source>
        <dbReference type="Pfam" id="PF02729"/>
    </source>
</evidence>
<dbReference type="InterPro" id="IPR024904">
    <property type="entry name" value="OTCase_ArgI"/>
</dbReference>
<dbReference type="Pfam" id="PF02729">
    <property type="entry name" value="OTCace_N"/>
    <property type="match status" value="1"/>
</dbReference>
<name>A0A644ZMS8_9ZZZZ</name>
<comment type="caution">
    <text evidence="7">The sequence shown here is derived from an EMBL/GenBank/DDBJ whole genome shotgun (WGS) entry which is preliminary data.</text>
</comment>
<proteinExistence type="inferred from homology"/>
<evidence type="ECO:0000256" key="2">
    <source>
        <dbReference type="ARBA" id="ARBA00013007"/>
    </source>
</evidence>
<evidence type="ECO:0000256" key="3">
    <source>
        <dbReference type="ARBA" id="ARBA00022679"/>
    </source>
</evidence>
<dbReference type="HAMAP" id="MF_01109">
    <property type="entry name" value="OTCase"/>
    <property type="match status" value="1"/>
</dbReference>
<evidence type="ECO:0000259" key="5">
    <source>
        <dbReference type="Pfam" id="PF00185"/>
    </source>
</evidence>
<feature type="domain" description="Aspartate/ornithine carbamoyltransferase carbamoyl-P binding" evidence="6">
    <location>
        <begin position="6"/>
        <end position="144"/>
    </location>
</feature>
<dbReference type="GO" id="GO:0016597">
    <property type="term" value="F:amino acid binding"/>
    <property type="evidence" value="ECO:0007669"/>
    <property type="project" value="InterPro"/>
</dbReference>
<dbReference type="GO" id="GO:0019240">
    <property type="term" value="P:citrulline biosynthetic process"/>
    <property type="evidence" value="ECO:0007669"/>
    <property type="project" value="TreeGrafter"/>
</dbReference>
<dbReference type="NCBIfam" id="NF003286">
    <property type="entry name" value="PRK04284.1"/>
    <property type="match status" value="1"/>
</dbReference>
<dbReference type="EMBL" id="VSSQ01009582">
    <property type="protein sequence ID" value="MPM42037.1"/>
    <property type="molecule type" value="Genomic_DNA"/>
</dbReference>
<dbReference type="Gene3D" id="3.40.50.1370">
    <property type="entry name" value="Aspartate/ornithine carbamoyltransferase"/>
    <property type="match status" value="2"/>
</dbReference>
<comment type="catalytic activity">
    <reaction evidence="4">
        <text>carbamoyl phosphate + L-ornithine = L-citrulline + phosphate + H(+)</text>
        <dbReference type="Rhea" id="RHEA:19513"/>
        <dbReference type="ChEBI" id="CHEBI:15378"/>
        <dbReference type="ChEBI" id="CHEBI:43474"/>
        <dbReference type="ChEBI" id="CHEBI:46911"/>
        <dbReference type="ChEBI" id="CHEBI:57743"/>
        <dbReference type="ChEBI" id="CHEBI:58228"/>
        <dbReference type="EC" id="2.1.3.3"/>
    </reaction>
</comment>
<dbReference type="PROSITE" id="PS00097">
    <property type="entry name" value="CARBAMOYLTRANSFERASE"/>
    <property type="match status" value="1"/>
</dbReference>